<dbReference type="PANTHER" id="PTHR43791">
    <property type="entry name" value="PERMEASE-RELATED"/>
    <property type="match status" value="1"/>
</dbReference>
<evidence type="ECO:0000256" key="5">
    <source>
        <dbReference type="ARBA" id="ARBA00023136"/>
    </source>
</evidence>
<dbReference type="AlphaFoldDB" id="A0A8H7ETF3"/>
<evidence type="ECO:0000313" key="9">
    <source>
        <dbReference type="Proteomes" id="UP000605846"/>
    </source>
</evidence>
<organism evidence="8 9">
    <name type="scientific">Apophysomyces ossiformis</name>
    <dbReference type="NCBI Taxonomy" id="679940"/>
    <lineage>
        <taxon>Eukaryota</taxon>
        <taxon>Fungi</taxon>
        <taxon>Fungi incertae sedis</taxon>
        <taxon>Mucoromycota</taxon>
        <taxon>Mucoromycotina</taxon>
        <taxon>Mucoromycetes</taxon>
        <taxon>Mucorales</taxon>
        <taxon>Mucorineae</taxon>
        <taxon>Mucoraceae</taxon>
        <taxon>Apophysomyces</taxon>
    </lineage>
</organism>
<feature type="domain" description="Major facilitator superfamily (MFS) profile" evidence="7">
    <location>
        <begin position="50"/>
        <end position="455"/>
    </location>
</feature>
<feature type="transmembrane region" description="Helical" evidence="6">
    <location>
        <begin position="433"/>
        <end position="451"/>
    </location>
</feature>
<gene>
    <name evidence="8" type="ORF">EC973_007076</name>
</gene>
<feature type="transmembrane region" description="Helical" evidence="6">
    <location>
        <begin position="370"/>
        <end position="389"/>
    </location>
</feature>
<comment type="subcellular location">
    <subcellularLocation>
        <location evidence="1">Membrane</location>
        <topology evidence="1">Multi-pass membrane protein</topology>
    </subcellularLocation>
</comment>
<feature type="transmembrane region" description="Helical" evidence="6">
    <location>
        <begin position="117"/>
        <end position="136"/>
    </location>
</feature>
<dbReference type="PANTHER" id="PTHR43791:SF36">
    <property type="entry name" value="TRANSPORTER, PUTATIVE (AFU_ORTHOLOGUE AFUA_6G08340)-RELATED"/>
    <property type="match status" value="1"/>
</dbReference>
<feature type="transmembrane region" description="Helical" evidence="6">
    <location>
        <begin position="142"/>
        <end position="166"/>
    </location>
</feature>
<feature type="transmembrane region" description="Helical" evidence="6">
    <location>
        <begin position="314"/>
        <end position="335"/>
    </location>
</feature>
<dbReference type="InterPro" id="IPR036259">
    <property type="entry name" value="MFS_trans_sf"/>
</dbReference>
<evidence type="ECO:0000256" key="1">
    <source>
        <dbReference type="ARBA" id="ARBA00004141"/>
    </source>
</evidence>
<feature type="transmembrane region" description="Helical" evidence="6">
    <location>
        <begin position="46"/>
        <end position="63"/>
    </location>
</feature>
<dbReference type="OrthoDB" id="6730379at2759"/>
<dbReference type="PROSITE" id="PS50850">
    <property type="entry name" value="MFS"/>
    <property type="match status" value="1"/>
</dbReference>
<dbReference type="InterPro" id="IPR020846">
    <property type="entry name" value="MFS_dom"/>
</dbReference>
<evidence type="ECO:0000313" key="8">
    <source>
        <dbReference type="EMBL" id="KAF7731971.1"/>
    </source>
</evidence>
<feature type="transmembrane region" description="Helical" evidence="6">
    <location>
        <begin position="342"/>
        <end position="364"/>
    </location>
</feature>
<keyword evidence="4 6" id="KW-1133">Transmembrane helix</keyword>
<evidence type="ECO:0000256" key="3">
    <source>
        <dbReference type="ARBA" id="ARBA00022692"/>
    </source>
</evidence>
<feature type="transmembrane region" description="Helical" evidence="6">
    <location>
        <begin position="276"/>
        <end position="294"/>
    </location>
</feature>
<keyword evidence="5 6" id="KW-0472">Membrane</keyword>
<evidence type="ECO:0000256" key="4">
    <source>
        <dbReference type="ARBA" id="ARBA00022989"/>
    </source>
</evidence>
<dbReference type="EMBL" id="JABAYA010000005">
    <property type="protein sequence ID" value="KAF7731971.1"/>
    <property type="molecule type" value="Genomic_DNA"/>
</dbReference>
<feature type="transmembrane region" description="Helical" evidence="6">
    <location>
        <begin position="87"/>
        <end position="105"/>
    </location>
</feature>
<dbReference type="SUPFAM" id="SSF103473">
    <property type="entry name" value="MFS general substrate transporter"/>
    <property type="match status" value="1"/>
</dbReference>
<name>A0A8H7ETF3_9FUNG</name>
<comment type="caution">
    <text evidence="8">The sequence shown here is derived from an EMBL/GenBank/DDBJ whole genome shotgun (WGS) entry which is preliminary data.</text>
</comment>
<dbReference type="GO" id="GO:0016020">
    <property type="term" value="C:membrane"/>
    <property type="evidence" value="ECO:0007669"/>
    <property type="project" value="UniProtKB-SubCell"/>
</dbReference>
<accession>A0A8H7ETF3</accession>
<proteinExistence type="predicted"/>
<keyword evidence="2" id="KW-0813">Transport</keyword>
<feature type="transmembrane region" description="Helical" evidence="6">
    <location>
        <begin position="401"/>
        <end position="421"/>
    </location>
</feature>
<protein>
    <recommendedName>
        <fullName evidence="7">Major facilitator superfamily (MFS) profile domain-containing protein</fullName>
    </recommendedName>
</protein>
<dbReference type="GO" id="GO:0022857">
    <property type="term" value="F:transmembrane transporter activity"/>
    <property type="evidence" value="ECO:0007669"/>
    <property type="project" value="InterPro"/>
</dbReference>
<evidence type="ECO:0000259" key="7">
    <source>
        <dbReference type="PROSITE" id="PS50850"/>
    </source>
</evidence>
<keyword evidence="9" id="KW-1185">Reference proteome</keyword>
<reference evidence="8" key="1">
    <citation type="submission" date="2020-01" db="EMBL/GenBank/DDBJ databases">
        <title>Genome Sequencing of Three Apophysomyces-Like Fungal Strains Confirms a Novel Fungal Genus in the Mucoromycota with divergent Burkholderia-like Endosymbiotic Bacteria.</title>
        <authorList>
            <person name="Stajich J.E."/>
            <person name="Macias A.M."/>
            <person name="Carter-House D."/>
            <person name="Lovett B."/>
            <person name="Kasson L.R."/>
            <person name="Berry K."/>
            <person name="Grigoriev I."/>
            <person name="Chang Y."/>
            <person name="Spatafora J."/>
            <person name="Kasson M.T."/>
        </authorList>
    </citation>
    <scope>NUCLEOTIDE SEQUENCE</scope>
    <source>
        <strain evidence="8">NRRL A-21654</strain>
    </source>
</reference>
<dbReference type="Gene3D" id="1.20.1250.20">
    <property type="entry name" value="MFS general substrate transporter like domains"/>
    <property type="match status" value="2"/>
</dbReference>
<dbReference type="InterPro" id="IPR011701">
    <property type="entry name" value="MFS"/>
</dbReference>
<dbReference type="Pfam" id="PF07690">
    <property type="entry name" value="MFS_1"/>
    <property type="match status" value="1"/>
</dbReference>
<dbReference type="Proteomes" id="UP000605846">
    <property type="component" value="Unassembled WGS sequence"/>
</dbReference>
<feature type="transmembrane region" description="Helical" evidence="6">
    <location>
        <begin position="178"/>
        <end position="198"/>
    </location>
</feature>
<evidence type="ECO:0000256" key="6">
    <source>
        <dbReference type="SAM" id="Phobius"/>
    </source>
</evidence>
<feature type="transmembrane region" description="Helical" evidence="6">
    <location>
        <begin position="210"/>
        <end position="231"/>
    </location>
</feature>
<sequence length="488" mass="55159">MITKHTEEQLSEKVYIDEEKVYVGYEKDKENTVATSDAERAFLRKIDIMILPIVCAINFMQFLDKTTINYAAMFTFQQDLNLQGNDYNVIGSIFYLGYLLFQIPNNYLLQRIPIGRYIGIIVFVWGAVLFCSGFVHNFSQMTALRFCLGFFEGGIYPAVSLLVSTFYRRKEQAARMGYVWLCNGFAVAVGGLISYGIGVMDDHGIARWRWIMFIMGGVTCFIGIVAFLFLIGDPKSKLLHLTPEQEVLVDSRTRDNAVFRTHIIKKEHMIEACKEVRLWAFCLAGFLFCIRNGGMTIYNSQITHSFGFTKLQSILLMIPTGALDIIFILLSVHIATRLNQTLYVASAMMAFGSFGTLLMVVIPVSKVKLLGQYLGLASVSAYVLMMASISNNVSGYTKKIFYNGMMMMFYTIGNFIGPYVMDRRWSPHFVPSLVIYVCAMAVASIAILVARRQMAVVNEIRKANPSNTVTNVEDDLTDSQDPNFIYRL</sequence>
<evidence type="ECO:0000256" key="2">
    <source>
        <dbReference type="ARBA" id="ARBA00022448"/>
    </source>
</evidence>
<keyword evidence="3 6" id="KW-0812">Transmembrane</keyword>